<dbReference type="SUPFAM" id="SSF81573">
    <property type="entry name" value="F1F0 ATP synthase subunit B, membrane domain"/>
    <property type="match status" value="1"/>
</dbReference>
<dbReference type="PANTHER" id="PTHR33445">
    <property type="entry name" value="ATP SYNTHASE SUBUNIT B', CHLOROPLASTIC"/>
    <property type="match status" value="1"/>
</dbReference>
<gene>
    <name evidence="14" type="primary">atpF</name>
    <name evidence="18" type="ORF">FB473_001078</name>
</gene>
<dbReference type="InterPro" id="IPR050059">
    <property type="entry name" value="ATP_synthase_B_chain"/>
</dbReference>
<protein>
    <recommendedName>
        <fullName evidence="14">ATP synthase subunit b</fullName>
    </recommendedName>
    <alternativeName>
        <fullName evidence="14">ATP synthase F(0) sector subunit b</fullName>
    </alternativeName>
    <alternativeName>
        <fullName evidence="14">ATPase subunit I</fullName>
    </alternativeName>
    <alternativeName>
        <fullName evidence="14">F-type ATPase subunit b</fullName>
        <shortName evidence="14">F-ATPase subunit b</shortName>
    </alternativeName>
</protein>
<comment type="caution">
    <text evidence="18">The sequence shown here is derived from an EMBL/GenBank/DDBJ whole genome shotgun (WGS) entry which is preliminary data.</text>
</comment>
<dbReference type="InterPro" id="IPR028987">
    <property type="entry name" value="ATP_synth_B-like_membr_sf"/>
</dbReference>
<evidence type="ECO:0000256" key="14">
    <source>
        <dbReference type="HAMAP-Rule" id="MF_01398"/>
    </source>
</evidence>
<proteinExistence type="inferred from homology"/>
<feature type="coiled-coil region" evidence="16">
    <location>
        <begin position="50"/>
        <end position="121"/>
    </location>
</feature>
<keyword evidence="5 14" id="KW-0138">CF(0)</keyword>
<evidence type="ECO:0000256" key="9">
    <source>
        <dbReference type="ARBA" id="ARBA00023065"/>
    </source>
</evidence>
<comment type="similarity">
    <text evidence="2 14 15">Belongs to the ATPase B chain family.</text>
</comment>
<comment type="subcellular location">
    <subcellularLocation>
        <location evidence="1 14">Cell membrane</location>
        <topology evidence="1 14">Single-pass membrane protein</topology>
    </subcellularLocation>
</comment>
<evidence type="ECO:0000256" key="6">
    <source>
        <dbReference type="ARBA" id="ARBA00022692"/>
    </source>
</evidence>
<keyword evidence="3 14" id="KW-0813">Transport</keyword>
<evidence type="ECO:0000256" key="17">
    <source>
        <dbReference type="SAM" id="MobiDB-lite"/>
    </source>
</evidence>
<evidence type="ECO:0000256" key="1">
    <source>
        <dbReference type="ARBA" id="ARBA00004162"/>
    </source>
</evidence>
<dbReference type="CDD" id="cd06503">
    <property type="entry name" value="ATP-synt_Fo_b"/>
    <property type="match status" value="1"/>
</dbReference>
<evidence type="ECO:0000256" key="11">
    <source>
        <dbReference type="ARBA" id="ARBA00023310"/>
    </source>
</evidence>
<evidence type="ECO:0000256" key="8">
    <source>
        <dbReference type="ARBA" id="ARBA00022989"/>
    </source>
</evidence>
<evidence type="ECO:0000256" key="12">
    <source>
        <dbReference type="ARBA" id="ARBA00025198"/>
    </source>
</evidence>
<dbReference type="RefSeq" id="WP_376837187.1">
    <property type="nucleotide sequence ID" value="NZ_BAAAOO010000003.1"/>
</dbReference>
<evidence type="ECO:0000256" key="5">
    <source>
        <dbReference type="ARBA" id="ARBA00022547"/>
    </source>
</evidence>
<organism evidence="18 19">
    <name type="scientific">Brooklawnia cerclae</name>
    <dbReference type="NCBI Taxonomy" id="349934"/>
    <lineage>
        <taxon>Bacteria</taxon>
        <taxon>Bacillati</taxon>
        <taxon>Actinomycetota</taxon>
        <taxon>Actinomycetes</taxon>
        <taxon>Propionibacteriales</taxon>
        <taxon>Propionibacteriaceae</taxon>
        <taxon>Brooklawnia</taxon>
    </lineage>
</organism>
<dbReference type="HAMAP" id="MF_01398">
    <property type="entry name" value="ATP_synth_b_bprime"/>
    <property type="match status" value="1"/>
</dbReference>
<keyword evidence="7 14" id="KW-0375">Hydrogen ion transport</keyword>
<dbReference type="Pfam" id="PF00430">
    <property type="entry name" value="ATP-synt_B"/>
    <property type="match status" value="1"/>
</dbReference>
<name>A0ABX0SDF7_9ACTN</name>
<comment type="function">
    <text evidence="12 14">F(1)F(0) ATP synthase produces ATP from ADP in the presence of a proton or sodium gradient. F-type ATPases consist of two structural domains, F(1) containing the extramembraneous catalytic core and F(0) containing the membrane proton channel, linked together by a central stalk and a peripheral stalk. During catalysis, ATP synthesis in the catalytic domain of F(1) is coupled via a rotary mechanism of the central stalk subunits to proton translocation.</text>
</comment>
<evidence type="ECO:0000256" key="13">
    <source>
        <dbReference type="ARBA" id="ARBA00025830"/>
    </source>
</evidence>
<comment type="subunit">
    <text evidence="13 14">F-type ATPases have 2 components, F(1) - the catalytic core - and F(0) - the membrane proton channel. F(1) has five subunits: alpha(3), beta(3), gamma(1), delta(1), epsilon(1). F(0) has three main subunits: a(1), b(2) and c(10-14). The alpha and beta chains form an alternating ring which encloses part of the gamma chain. F(1) is attached to F(0) by a central stalk formed by the gamma and epsilon chains, while a peripheral stalk is formed by the delta and b chains.</text>
</comment>
<feature type="region of interest" description="Disordered" evidence="17">
    <location>
        <begin position="163"/>
        <end position="184"/>
    </location>
</feature>
<keyword evidence="16" id="KW-0175">Coiled coil</keyword>
<dbReference type="NCBIfam" id="NF004412">
    <property type="entry name" value="PRK05759.1-3"/>
    <property type="match status" value="1"/>
</dbReference>
<dbReference type="NCBIfam" id="TIGR01144">
    <property type="entry name" value="ATP_synt_b"/>
    <property type="match status" value="1"/>
</dbReference>
<keyword evidence="6 14" id="KW-0812">Transmembrane</keyword>
<evidence type="ECO:0000256" key="7">
    <source>
        <dbReference type="ARBA" id="ARBA00022781"/>
    </source>
</evidence>
<dbReference type="InterPro" id="IPR002146">
    <property type="entry name" value="ATP_synth_b/b'su_bac/chlpt"/>
</dbReference>
<evidence type="ECO:0000313" key="18">
    <source>
        <dbReference type="EMBL" id="NIH56433.1"/>
    </source>
</evidence>
<evidence type="ECO:0000313" key="19">
    <source>
        <dbReference type="Proteomes" id="UP000749311"/>
    </source>
</evidence>
<accession>A0ABX0SDF7</accession>
<keyword evidence="10 14" id="KW-0472">Membrane</keyword>
<dbReference type="InterPro" id="IPR005864">
    <property type="entry name" value="ATP_synth_F0_bsu_bac"/>
</dbReference>
<evidence type="ECO:0000256" key="10">
    <source>
        <dbReference type="ARBA" id="ARBA00023136"/>
    </source>
</evidence>
<keyword evidence="8 14" id="KW-1133">Transmembrane helix</keyword>
<evidence type="ECO:0000256" key="4">
    <source>
        <dbReference type="ARBA" id="ARBA00022475"/>
    </source>
</evidence>
<keyword evidence="9 14" id="KW-0406">Ion transport</keyword>
<evidence type="ECO:0000256" key="3">
    <source>
        <dbReference type="ARBA" id="ARBA00022448"/>
    </source>
</evidence>
<evidence type="ECO:0000256" key="15">
    <source>
        <dbReference type="RuleBase" id="RU003848"/>
    </source>
</evidence>
<evidence type="ECO:0000256" key="16">
    <source>
        <dbReference type="SAM" id="Coils"/>
    </source>
</evidence>
<reference evidence="18 19" key="1">
    <citation type="submission" date="2020-02" db="EMBL/GenBank/DDBJ databases">
        <title>Sequencing the genomes of 1000 actinobacteria strains.</title>
        <authorList>
            <person name="Klenk H.-P."/>
        </authorList>
    </citation>
    <scope>NUCLEOTIDE SEQUENCE [LARGE SCALE GENOMIC DNA]</scope>
    <source>
        <strain evidence="18 19">DSM 19609</strain>
    </source>
</reference>
<keyword evidence="11 14" id="KW-0066">ATP synthesis</keyword>
<dbReference type="PANTHER" id="PTHR33445:SF1">
    <property type="entry name" value="ATP SYNTHASE SUBUNIT B"/>
    <property type="match status" value="1"/>
</dbReference>
<comment type="function">
    <text evidence="14">Component of the F(0) channel, it forms part of the peripheral stalk, linking F(1) to F(0).</text>
</comment>
<feature type="transmembrane region" description="Helical" evidence="14">
    <location>
        <begin position="13"/>
        <end position="32"/>
    </location>
</feature>
<dbReference type="EMBL" id="JAAMOZ010000001">
    <property type="protein sequence ID" value="NIH56433.1"/>
    <property type="molecule type" value="Genomic_DNA"/>
</dbReference>
<dbReference type="Gene3D" id="1.20.5.620">
    <property type="entry name" value="F1F0 ATP synthase subunit B, membrane domain"/>
    <property type="match status" value="1"/>
</dbReference>
<keyword evidence="4 14" id="KW-1003">Cell membrane</keyword>
<sequence length="184" mass="20344">MLGPLAPEHWQEFAVGLVLAVIVAAGVQKLVVPRFEAMYAERSAQIEGGINRAEVAQAEAQQVKKQYQEQLAASRQEAAELREQARAQGTQILAEARAQAQQESERIIERARQQIQVERDQAFDDLRGEVGGLAMTLAERIVGESLRDSALAQRSVDRFLDELEHQPARTAPDYVPDDLTGQGD</sequence>
<keyword evidence="19" id="KW-1185">Reference proteome</keyword>
<evidence type="ECO:0000256" key="2">
    <source>
        <dbReference type="ARBA" id="ARBA00005513"/>
    </source>
</evidence>
<dbReference type="Proteomes" id="UP000749311">
    <property type="component" value="Unassembled WGS sequence"/>
</dbReference>